<protein>
    <submittedName>
        <fullName evidence="6">Uncharacterized protein</fullName>
    </submittedName>
</protein>
<dbReference type="GO" id="GO:0005886">
    <property type="term" value="C:plasma membrane"/>
    <property type="evidence" value="ECO:0007669"/>
    <property type="project" value="TreeGrafter"/>
</dbReference>
<feature type="transmembrane region" description="Helical" evidence="5">
    <location>
        <begin position="217"/>
        <end position="239"/>
    </location>
</feature>
<evidence type="ECO:0000256" key="2">
    <source>
        <dbReference type="ARBA" id="ARBA00022692"/>
    </source>
</evidence>
<keyword evidence="4 5" id="KW-0472">Membrane</keyword>
<evidence type="ECO:0000313" key="7">
    <source>
        <dbReference type="Proteomes" id="UP000308768"/>
    </source>
</evidence>
<dbReference type="STRING" id="331657.A0A4U0XDU3"/>
<evidence type="ECO:0000256" key="3">
    <source>
        <dbReference type="ARBA" id="ARBA00022989"/>
    </source>
</evidence>
<feature type="transmembrane region" description="Helical" evidence="5">
    <location>
        <begin position="111"/>
        <end position="130"/>
    </location>
</feature>
<evidence type="ECO:0000256" key="5">
    <source>
        <dbReference type="SAM" id="Phobius"/>
    </source>
</evidence>
<dbReference type="GO" id="GO:0022857">
    <property type="term" value="F:transmembrane transporter activity"/>
    <property type="evidence" value="ECO:0007669"/>
    <property type="project" value="TreeGrafter"/>
</dbReference>
<feature type="transmembrane region" description="Helical" evidence="5">
    <location>
        <begin position="151"/>
        <end position="174"/>
    </location>
</feature>
<keyword evidence="3 5" id="KW-1133">Transmembrane helix</keyword>
<organism evidence="6 7">
    <name type="scientific">Cryomyces minteri</name>
    <dbReference type="NCBI Taxonomy" id="331657"/>
    <lineage>
        <taxon>Eukaryota</taxon>
        <taxon>Fungi</taxon>
        <taxon>Dikarya</taxon>
        <taxon>Ascomycota</taxon>
        <taxon>Pezizomycotina</taxon>
        <taxon>Dothideomycetes</taxon>
        <taxon>Dothideomycetes incertae sedis</taxon>
        <taxon>Cryomyces</taxon>
    </lineage>
</organism>
<sequence length="302" mass="33335">MAFGILDDKRLEIVPGTACLADQRDLPHELHDLPTDRLKHGKGRFADVLLVPQPSDSPNDPLNRPLWKKDMILLVVGLSAAVVGAYGHMLGPGFVVISEGLNISANTLAQSTAWLILTIGLCVFIANPLAKIYGKRPIYIYRSPTLEVYGLFLRDVLLWAFLIYGTTLAWIVVFSVMNGVIFEFRLVLMLLVVVLGTVGVFGFGATAHYQTHWSGPVLTYGIANMALAFASTCVFGYVVHSYPRLAEEADWLFEQGALAVFNILGACFLAVCALTVPLWVFGKKIRSWIARNKFLNNFMTDL</sequence>
<dbReference type="SUPFAM" id="SSF103473">
    <property type="entry name" value="MFS general substrate transporter"/>
    <property type="match status" value="1"/>
</dbReference>
<reference evidence="6 7" key="1">
    <citation type="submission" date="2017-03" db="EMBL/GenBank/DDBJ databases">
        <title>Genomes of endolithic fungi from Antarctica.</title>
        <authorList>
            <person name="Coleine C."/>
            <person name="Masonjones S."/>
            <person name="Stajich J.E."/>
        </authorList>
    </citation>
    <scope>NUCLEOTIDE SEQUENCE [LARGE SCALE GENOMIC DNA]</scope>
    <source>
        <strain evidence="6 7">CCFEE 5187</strain>
    </source>
</reference>
<evidence type="ECO:0000256" key="1">
    <source>
        <dbReference type="ARBA" id="ARBA00004141"/>
    </source>
</evidence>
<evidence type="ECO:0000313" key="6">
    <source>
        <dbReference type="EMBL" id="TKA74980.1"/>
    </source>
</evidence>
<name>A0A4U0XDU3_9PEZI</name>
<proteinExistence type="predicted"/>
<keyword evidence="2 5" id="KW-0812">Transmembrane</keyword>
<dbReference type="InterPro" id="IPR036259">
    <property type="entry name" value="MFS_trans_sf"/>
</dbReference>
<feature type="transmembrane region" description="Helical" evidence="5">
    <location>
        <begin position="259"/>
        <end position="281"/>
    </location>
</feature>
<keyword evidence="7" id="KW-1185">Reference proteome</keyword>
<dbReference type="OrthoDB" id="2585655at2759"/>
<accession>A0A4U0XDU3</accession>
<comment type="subcellular location">
    <subcellularLocation>
        <location evidence="1">Membrane</location>
        <topology evidence="1">Multi-pass membrane protein</topology>
    </subcellularLocation>
</comment>
<dbReference type="Proteomes" id="UP000308768">
    <property type="component" value="Unassembled WGS sequence"/>
</dbReference>
<dbReference type="AlphaFoldDB" id="A0A4U0XDU3"/>
<dbReference type="PANTHER" id="PTHR23502:SF4">
    <property type="entry name" value="MAJOR FACILITATOR SUPERFAMILY (MFS) PROFILE DOMAIN-CONTAINING PROTEIN-RELATED"/>
    <property type="match status" value="1"/>
</dbReference>
<dbReference type="PANTHER" id="PTHR23502">
    <property type="entry name" value="MAJOR FACILITATOR SUPERFAMILY"/>
    <property type="match status" value="1"/>
</dbReference>
<dbReference type="EMBL" id="NAJN01000322">
    <property type="protein sequence ID" value="TKA74980.1"/>
    <property type="molecule type" value="Genomic_DNA"/>
</dbReference>
<feature type="transmembrane region" description="Helical" evidence="5">
    <location>
        <begin position="71"/>
        <end position="91"/>
    </location>
</feature>
<gene>
    <name evidence="6" type="ORF">B0A49_02555</name>
</gene>
<feature type="transmembrane region" description="Helical" evidence="5">
    <location>
        <begin position="186"/>
        <end position="205"/>
    </location>
</feature>
<evidence type="ECO:0000256" key="4">
    <source>
        <dbReference type="ARBA" id="ARBA00023136"/>
    </source>
</evidence>
<comment type="caution">
    <text evidence="6">The sequence shown here is derived from an EMBL/GenBank/DDBJ whole genome shotgun (WGS) entry which is preliminary data.</text>
</comment>